<keyword evidence="9" id="KW-1185">Reference proteome</keyword>
<sequence length="321" mass="35351">MSCQDNMAAGHFLMDPLMGGSSSSYRGEGYSSSNPGMYIHSAASEYGCSMMRHFGVVGSPLPKKDEVPLSSHPLGSYQDALYLSSQLGTWTSASKTDSDEQPVAQSSLQPCSFPIDNVKKEAFCCLYQGDSSSRANTDNTESATYIRLGNNSSSQTDQTAVSEVSQCYGGVRRVYPGKSREQREEQFGTGFASLSPVTTSVESPRESTVNKSTQEKVSEETGIEEEEQRKKEESAKTDSCSENSDELKVVWPSFPVESRGPWTVDRAPWTVHRGPWTVDRAPWTVDRGPWTVHRGPCTVDRGPWTVDHTLVLATIYKLNRI</sequence>
<dbReference type="Proteomes" id="UP000472277">
    <property type="component" value="Chromosome 28"/>
</dbReference>
<evidence type="ECO:0000256" key="5">
    <source>
        <dbReference type="ARBA" id="ARBA00023015"/>
    </source>
</evidence>
<proteinExistence type="inferred from homology"/>
<keyword evidence="5" id="KW-0805">Transcription regulation</keyword>
<evidence type="ECO:0000256" key="6">
    <source>
        <dbReference type="ARBA" id="ARBA00023163"/>
    </source>
</evidence>
<keyword evidence="4" id="KW-0217">Developmental protein</keyword>
<keyword evidence="6" id="KW-0804">Transcription</keyword>
<dbReference type="GO" id="GO:0005634">
    <property type="term" value="C:nucleus"/>
    <property type="evidence" value="ECO:0007669"/>
    <property type="project" value="UniProtKB-SubCell"/>
</dbReference>
<dbReference type="InterPro" id="IPR046333">
    <property type="entry name" value="HXA10/ABDB-like"/>
</dbReference>
<feature type="region of interest" description="Disordered" evidence="7">
    <location>
        <begin position="178"/>
        <end position="244"/>
    </location>
</feature>
<dbReference type="Ensembl" id="ENSSTUT00000081616.1">
    <property type="protein sequence ID" value="ENSSTUP00000076669.1"/>
    <property type="gene ID" value="ENSSTUG00000033784.1"/>
</dbReference>
<accession>A0A674BZD1</accession>
<feature type="compositionally biased region" description="Polar residues" evidence="7">
    <location>
        <begin position="195"/>
        <end position="212"/>
    </location>
</feature>
<evidence type="ECO:0000256" key="3">
    <source>
        <dbReference type="ARBA" id="ARBA00006317"/>
    </source>
</evidence>
<evidence type="ECO:0000256" key="2">
    <source>
        <dbReference type="ARBA" id="ARBA00004123"/>
    </source>
</evidence>
<protein>
    <submittedName>
        <fullName evidence="8">Homeobox C10a</fullName>
    </submittedName>
</protein>
<dbReference type="PANTHER" id="PTHR45874:SF2">
    <property type="entry name" value="HOMEOBOX PROTEIN HOX-C10"/>
    <property type="match status" value="1"/>
</dbReference>
<reference evidence="8" key="1">
    <citation type="submission" date="2025-08" db="UniProtKB">
        <authorList>
            <consortium name="Ensembl"/>
        </authorList>
    </citation>
    <scope>IDENTIFICATION</scope>
</reference>
<dbReference type="GO" id="GO:0000978">
    <property type="term" value="F:RNA polymerase II cis-regulatory region sequence-specific DNA binding"/>
    <property type="evidence" value="ECO:0007669"/>
    <property type="project" value="TreeGrafter"/>
</dbReference>
<evidence type="ECO:0000256" key="4">
    <source>
        <dbReference type="ARBA" id="ARBA00022473"/>
    </source>
</evidence>
<evidence type="ECO:0000256" key="7">
    <source>
        <dbReference type="SAM" id="MobiDB-lite"/>
    </source>
</evidence>
<gene>
    <name evidence="8" type="primary">HOXC10</name>
    <name evidence="8" type="synonym">LOC115165532</name>
</gene>
<evidence type="ECO:0000256" key="1">
    <source>
        <dbReference type="ARBA" id="ARBA00003263"/>
    </source>
</evidence>
<evidence type="ECO:0000313" key="8">
    <source>
        <dbReference type="Ensembl" id="ENSSTUP00000076669.1"/>
    </source>
</evidence>
<comment type="similarity">
    <text evidence="3">Belongs to the Abd-B homeobox family.</text>
</comment>
<dbReference type="AlphaFoldDB" id="A0A674BZD1"/>
<name>A0A674BZD1_SALTR</name>
<dbReference type="GO" id="GO:0000981">
    <property type="term" value="F:DNA-binding transcription factor activity, RNA polymerase II-specific"/>
    <property type="evidence" value="ECO:0007669"/>
    <property type="project" value="TreeGrafter"/>
</dbReference>
<feature type="compositionally biased region" description="Basic and acidic residues" evidence="7">
    <location>
        <begin position="227"/>
        <end position="236"/>
    </location>
</feature>
<comment type="subcellular location">
    <subcellularLocation>
        <location evidence="2">Nucleus</location>
    </subcellularLocation>
</comment>
<reference evidence="8" key="2">
    <citation type="submission" date="2025-09" db="UniProtKB">
        <authorList>
            <consortium name="Ensembl"/>
        </authorList>
    </citation>
    <scope>IDENTIFICATION</scope>
</reference>
<evidence type="ECO:0000313" key="9">
    <source>
        <dbReference type="Proteomes" id="UP000472277"/>
    </source>
</evidence>
<dbReference type="PANTHER" id="PTHR45874">
    <property type="entry name" value="HOMEOBOX PROTEIN ABDOMINAL-B"/>
    <property type="match status" value="1"/>
</dbReference>
<comment type="function">
    <text evidence="1">Sequence-specific transcription factor which is part of a developmental regulatory system that provides cells with specific positional identities on the anterior-posterior axis.</text>
</comment>
<organism evidence="8 9">
    <name type="scientific">Salmo trutta</name>
    <name type="common">Brown trout</name>
    <dbReference type="NCBI Taxonomy" id="8032"/>
    <lineage>
        <taxon>Eukaryota</taxon>
        <taxon>Metazoa</taxon>
        <taxon>Chordata</taxon>
        <taxon>Craniata</taxon>
        <taxon>Vertebrata</taxon>
        <taxon>Euteleostomi</taxon>
        <taxon>Actinopterygii</taxon>
        <taxon>Neopterygii</taxon>
        <taxon>Teleostei</taxon>
        <taxon>Protacanthopterygii</taxon>
        <taxon>Salmoniformes</taxon>
        <taxon>Salmonidae</taxon>
        <taxon>Salmoninae</taxon>
        <taxon>Salmo</taxon>
    </lineage>
</organism>
<dbReference type="GeneTree" id="ENSGT00940000160855"/>